<dbReference type="Proteomes" id="UP000314294">
    <property type="component" value="Unassembled WGS sequence"/>
</dbReference>
<name>A0A4Z2H2J6_9TELE</name>
<sequence>MSRRFSIDENSFFGNITVGQVLRTSSKELKNKAASVLQCVVLCQLSELERTLHILPRADVRDLTEEGLPTDTGAEL</sequence>
<comment type="caution">
    <text evidence="1">The sequence shown here is derived from an EMBL/GenBank/DDBJ whole genome shotgun (WGS) entry which is preliminary data.</text>
</comment>
<dbReference type="AlphaFoldDB" id="A0A4Z2H2J6"/>
<accession>A0A4Z2H2J6</accession>
<gene>
    <name evidence="1" type="ORF">EYF80_029774</name>
</gene>
<reference evidence="1 2" key="1">
    <citation type="submission" date="2019-03" db="EMBL/GenBank/DDBJ databases">
        <title>First draft genome of Liparis tanakae, snailfish: a comprehensive survey of snailfish specific genes.</title>
        <authorList>
            <person name="Kim W."/>
            <person name="Song I."/>
            <person name="Jeong J.-H."/>
            <person name="Kim D."/>
            <person name="Kim S."/>
            <person name="Ryu S."/>
            <person name="Song J.Y."/>
            <person name="Lee S.K."/>
        </authorList>
    </citation>
    <scope>NUCLEOTIDE SEQUENCE [LARGE SCALE GENOMIC DNA]</scope>
    <source>
        <tissue evidence="1">Muscle</tissue>
    </source>
</reference>
<evidence type="ECO:0000313" key="2">
    <source>
        <dbReference type="Proteomes" id="UP000314294"/>
    </source>
</evidence>
<dbReference type="EMBL" id="SRLO01000342">
    <property type="protein sequence ID" value="TNN60016.1"/>
    <property type="molecule type" value="Genomic_DNA"/>
</dbReference>
<evidence type="ECO:0000313" key="1">
    <source>
        <dbReference type="EMBL" id="TNN60016.1"/>
    </source>
</evidence>
<keyword evidence="2" id="KW-1185">Reference proteome</keyword>
<proteinExistence type="predicted"/>
<protein>
    <submittedName>
        <fullName evidence="1">Uncharacterized protein</fullName>
    </submittedName>
</protein>
<organism evidence="1 2">
    <name type="scientific">Liparis tanakae</name>
    <name type="common">Tanaka's snailfish</name>
    <dbReference type="NCBI Taxonomy" id="230148"/>
    <lineage>
        <taxon>Eukaryota</taxon>
        <taxon>Metazoa</taxon>
        <taxon>Chordata</taxon>
        <taxon>Craniata</taxon>
        <taxon>Vertebrata</taxon>
        <taxon>Euteleostomi</taxon>
        <taxon>Actinopterygii</taxon>
        <taxon>Neopterygii</taxon>
        <taxon>Teleostei</taxon>
        <taxon>Neoteleostei</taxon>
        <taxon>Acanthomorphata</taxon>
        <taxon>Eupercaria</taxon>
        <taxon>Perciformes</taxon>
        <taxon>Cottioidei</taxon>
        <taxon>Cottales</taxon>
        <taxon>Liparidae</taxon>
        <taxon>Liparis</taxon>
    </lineage>
</organism>